<sequence>MNQIPTGRVDVCDPGLGLTIQTNPDIGDTLSSLFWSRVQQWSDEIIIRDKHLGVWRALTWHDLGQRAMEVGLALDACGFKQGDIACILSNTNKEWLFADLGTLCIGGVSTGIYPTDAPAQVEYLINNCQARLIFVEDEEQLDKVLLVRPNCPSIQRIVIFDMEGLQNFSDPIAISLDDFMAQGRRLAQNDGPRWEQMLQKSHPDDLAILIYTSGTTGPPKGAMISHRSVVFQCVNGCALLDQKQGDERLAFLPLCHVAERVIGAYYSLYTGTVINFCEGPDTVAENVREVQPTVFGGVPRVWEKFYSGIQIALADGTTFQKWVYAMALNAGYRVVDLELAHQRVPWICRIQYQLALLLVLKNVRKLMGLDRCRWMLTGAAPVSPQLVRWYLALGLQMLEIYGQTENVGMATVTYPGEVKLGTVGKPVPYGELKISSDGEILLRGDHVFMGYYNMPEKTAETIVDGWLYTGDVGHIDEEGYVSIIDRMKDIIITAGGKNVTPSEIENELKFSPYVSDAVIIGDGRKYLTCLVMVDHDNVAKFAQDQDVSFTNFASLCHAKEVIELIQGEINRVNEIFARVEQIKGFRLIDVLLTPEDDELTPTMKLKRSFVSDKYRDVVEEMYN</sequence>
<dbReference type="InterPro" id="IPR042099">
    <property type="entry name" value="ANL_N_sf"/>
</dbReference>
<dbReference type="CDD" id="cd05907">
    <property type="entry name" value="VL_LC_FACS_like"/>
    <property type="match status" value="1"/>
</dbReference>
<feature type="domain" description="AMP-dependent synthetase/ligase" evidence="4">
    <location>
        <begin position="35"/>
        <end position="452"/>
    </location>
</feature>
<proteinExistence type="predicted"/>
<dbReference type="Gene3D" id="3.40.50.12780">
    <property type="entry name" value="N-terminal domain of ligase-like"/>
    <property type="match status" value="1"/>
</dbReference>
<dbReference type="AlphaFoldDB" id="A0A381U3P3"/>
<dbReference type="GO" id="GO:0004467">
    <property type="term" value="F:long-chain fatty acid-CoA ligase activity"/>
    <property type="evidence" value="ECO:0007669"/>
    <property type="project" value="TreeGrafter"/>
</dbReference>
<keyword evidence="2" id="KW-0276">Fatty acid metabolism</keyword>
<dbReference type="PANTHER" id="PTHR43272">
    <property type="entry name" value="LONG-CHAIN-FATTY-ACID--COA LIGASE"/>
    <property type="match status" value="1"/>
</dbReference>
<reference evidence="5" key="1">
    <citation type="submission" date="2018-05" db="EMBL/GenBank/DDBJ databases">
        <authorList>
            <person name="Lanie J.A."/>
            <person name="Ng W.-L."/>
            <person name="Kazmierczak K.M."/>
            <person name="Andrzejewski T.M."/>
            <person name="Davidsen T.M."/>
            <person name="Wayne K.J."/>
            <person name="Tettelin H."/>
            <person name="Glass J.I."/>
            <person name="Rusch D."/>
            <person name="Podicherti R."/>
            <person name="Tsui H.-C.T."/>
            <person name="Winkler M.E."/>
        </authorList>
    </citation>
    <scope>NUCLEOTIDE SEQUENCE</scope>
</reference>
<protein>
    <recommendedName>
        <fullName evidence="4">AMP-dependent synthetase/ligase domain-containing protein</fullName>
    </recommendedName>
</protein>
<dbReference type="EMBL" id="UINC01005678">
    <property type="protein sequence ID" value="SVA22862.1"/>
    <property type="molecule type" value="Genomic_DNA"/>
</dbReference>
<evidence type="ECO:0000259" key="4">
    <source>
        <dbReference type="Pfam" id="PF00501"/>
    </source>
</evidence>
<dbReference type="Pfam" id="PF23562">
    <property type="entry name" value="AMP-binding_C_3"/>
    <property type="match status" value="1"/>
</dbReference>
<accession>A0A381U3P3</accession>
<keyword evidence="1" id="KW-0436">Ligase</keyword>
<evidence type="ECO:0000313" key="5">
    <source>
        <dbReference type="EMBL" id="SVA22862.1"/>
    </source>
</evidence>
<gene>
    <name evidence="5" type="ORF">METZ01_LOCUS75716</name>
</gene>
<dbReference type="GO" id="GO:0016020">
    <property type="term" value="C:membrane"/>
    <property type="evidence" value="ECO:0007669"/>
    <property type="project" value="TreeGrafter"/>
</dbReference>
<dbReference type="PROSITE" id="PS00455">
    <property type="entry name" value="AMP_BINDING"/>
    <property type="match status" value="1"/>
</dbReference>
<dbReference type="InterPro" id="IPR020845">
    <property type="entry name" value="AMP-binding_CS"/>
</dbReference>
<organism evidence="5">
    <name type="scientific">marine metagenome</name>
    <dbReference type="NCBI Taxonomy" id="408172"/>
    <lineage>
        <taxon>unclassified sequences</taxon>
        <taxon>metagenomes</taxon>
        <taxon>ecological metagenomes</taxon>
    </lineage>
</organism>
<evidence type="ECO:0000256" key="2">
    <source>
        <dbReference type="ARBA" id="ARBA00022832"/>
    </source>
</evidence>
<evidence type="ECO:0000256" key="3">
    <source>
        <dbReference type="ARBA" id="ARBA00023098"/>
    </source>
</evidence>
<dbReference type="Pfam" id="PF00501">
    <property type="entry name" value="AMP-binding"/>
    <property type="match status" value="1"/>
</dbReference>
<dbReference type="PANTHER" id="PTHR43272:SF32">
    <property type="entry name" value="AMP-DEPENDENT SYNTHETASE_LIGASE DOMAIN-CONTAINING PROTEIN"/>
    <property type="match status" value="1"/>
</dbReference>
<keyword evidence="3" id="KW-0443">Lipid metabolism</keyword>
<dbReference type="GO" id="GO:0005783">
    <property type="term" value="C:endoplasmic reticulum"/>
    <property type="evidence" value="ECO:0007669"/>
    <property type="project" value="TreeGrafter"/>
</dbReference>
<dbReference type="SUPFAM" id="SSF56801">
    <property type="entry name" value="Acetyl-CoA synthetase-like"/>
    <property type="match status" value="1"/>
</dbReference>
<name>A0A381U3P3_9ZZZZ</name>
<evidence type="ECO:0000256" key="1">
    <source>
        <dbReference type="ARBA" id="ARBA00022598"/>
    </source>
</evidence>
<dbReference type="InterPro" id="IPR000873">
    <property type="entry name" value="AMP-dep_synth/lig_dom"/>
</dbReference>